<name>A0A9D2MEW6_9FIRM</name>
<proteinExistence type="inferred from homology"/>
<gene>
    <name evidence="2" type="ORF">H9771_04585</name>
</gene>
<dbReference type="InterPro" id="IPR028345">
    <property type="entry name" value="Antibiotic_NAT-like"/>
</dbReference>
<reference evidence="2" key="1">
    <citation type="journal article" date="2021" name="PeerJ">
        <title>Extensive microbial diversity within the chicken gut microbiome revealed by metagenomics and culture.</title>
        <authorList>
            <person name="Gilroy R."/>
            <person name="Ravi A."/>
            <person name="Getino M."/>
            <person name="Pursley I."/>
            <person name="Horton D.L."/>
            <person name="Alikhan N.F."/>
            <person name="Baker D."/>
            <person name="Gharbi K."/>
            <person name="Hall N."/>
            <person name="Watson M."/>
            <person name="Adriaenssens E.M."/>
            <person name="Foster-Nyarko E."/>
            <person name="Jarju S."/>
            <person name="Secka A."/>
            <person name="Antonio M."/>
            <person name="Oren A."/>
            <person name="Chaudhuri R.R."/>
            <person name="La Ragione R."/>
            <person name="Hildebrand F."/>
            <person name="Pallen M.J."/>
        </authorList>
    </citation>
    <scope>NUCLEOTIDE SEQUENCE</scope>
    <source>
        <strain evidence="2">ChiHjej9B8-13557</strain>
    </source>
</reference>
<dbReference type="NCBIfam" id="TIGR01440">
    <property type="entry name" value="TIGR01440 family protein"/>
    <property type="match status" value="1"/>
</dbReference>
<dbReference type="Proteomes" id="UP000824211">
    <property type="component" value="Unassembled WGS sequence"/>
</dbReference>
<dbReference type="HAMAP" id="MF_00800">
    <property type="entry name" value="UPF0340"/>
    <property type="match status" value="1"/>
</dbReference>
<comment type="caution">
    <text evidence="2">The sequence shown here is derived from an EMBL/GenBank/DDBJ whole genome shotgun (WGS) entry which is preliminary data.</text>
</comment>
<dbReference type="PIRSF" id="PIRSF007510">
    <property type="entry name" value="UCP007510"/>
    <property type="match status" value="1"/>
</dbReference>
<evidence type="ECO:0000313" key="2">
    <source>
        <dbReference type="EMBL" id="HJB58924.1"/>
    </source>
</evidence>
<accession>A0A9D2MEW6</accession>
<dbReference type="EMBL" id="DWXX01000080">
    <property type="protein sequence ID" value="HJB58924.1"/>
    <property type="molecule type" value="Genomic_DNA"/>
</dbReference>
<dbReference type="SUPFAM" id="SSF110710">
    <property type="entry name" value="TTHA0583/YokD-like"/>
    <property type="match status" value="1"/>
</dbReference>
<protein>
    <recommendedName>
        <fullName evidence="1">UPF0340 protein H9771_04585</fullName>
    </recommendedName>
</protein>
<evidence type="ECO:0000313" key="3">
    <source>
        <dbReference type="Proteomes" id="UP000824211"/>
    </source>
</evidence>
<dbReference type="InterPro" id="IPR006340">
    <property type="entry name" value="DUF436"/>
</dbReference>
<evidence type="ECO:0000256" key="1">
    <source>
        <dbReference type="HAMAP-Rule" id="MF_00800"/>
    </source>
</evidence>
<dbReference type="AlphaFoldDB" id="A0A9D2MEW6"/>
<dbReference type="Gene3D" id="3.40.50.10360">
    <property type="entry name" value="Hypothetical protein TT1679"/>
    <property type="match status" value="1"/>
</dbReference>
<comment type="similarity">
    <text evidence="1">Belongs to the UPF0340 family.</text>
</comment>
<reference evidence="2" key="2">
    <citation type="submission" date="2021-04" db="EMBL/GenBank/DDBJ databases">
        <authorList>
            <person name="Gilroy R."/>
        </authorList>
    </citation>
    <scope>NUCLEOTIDE SEQUENCE</scope>
    <source>
        <strain evidence="2">ChiHjej9B8-13557</strain>
    </source>
</reference>
<sequence>MTEQERNQLTAQARLAAQELLDAARLAPGEVFVVGCSSSEVVGGRIGHDSSMEAAAALYDGIAPVLAGRGVFLAAQCCEHLNRALILERAAAARYGWEEVCVVPHPHAGGSWATTCWKRFEHPVAVEAIRAHAGMDIGGTLIGMHLRPVAVPVRLSLDHIGQAILLCARTRPKLIGGERAQYTEEDL</sequence>
<dbReference type="Pfam" id="PF04260">
    <property type="entry name" value="DUF436"/>
    <property type="match status" value="1"/>
</dbReference>
<organism evidence="2 3">
    <name type="scientific">Candidatus Faecalibacterium faecipullorum</name>
    <dbReference type="NCBI Taxonomy" id="2838578"/>
    <lineage>
        <taxon>Bacteria</taxon>
        <taxon>Bacillati</taxon>
        <taxon>Bacillota</taxon>
        <taxon>Clostridia</taxon>
        <taxon>Eubacteriales</taxon>
        <taxon>Oscillospiraceae</taxon>
        <taxon>Faecalibacterium</taxon>
    </lineage>
</organism>